<evidence type="ECO:0000313" key="3">
    <source>
        <dbReference type="Proteomes" id="UP000625631"/>
    </source>
</evidence>
<keyword evidence="1" id="KW-0812">Transmembrane</keyword>
<sequence>MSFRAGSARIWIHEIAWLLGSWAFSWLLLSLLMGFNYLWQPKLDIQMHNTYFVLPPLLLTTLVWLPVATVVTGVRVLTSAFRNSGPNSVLVILVGIWTLFTLLIALRGVIS</sequence>
<dbReference type="Proteomes" id="UP000625631">
    <property type="component" value="Unassembled WGS sequence"/>
</dbReference>
<evidence type="ECO:0000256" key="1">
    <source>
        <dbReference type="SAM" id="Phobius"/>
    </source>
</evidence>
<keyword evidence="1" id="KW-0472">Membrane</keyword>
<gene>
    <name evidence="2" type="ORF">I7X13_02575</name>
</gene>
<feature type="transmembrane region" description="Helical" evidence="1">
    <location>
        <begin position="89"/>
        <end position="110"/>
    </location>
</feature>
<proteinExistence type="predicted"/>
<protein>
    <submittedName>
        <fullName evidence="2">Uncharacterized protein</fullName>
    </submittedName>
</protein>
<feature type="transmembrane region" description="Helical" evidence="1">
    <location>
        <begin position="51"/>
        <end position="77"/>
    </location>
</feature>
<keyword evidence="3" id="KW-1185">Reference proteome</keyword>
<reference evidence="2 3" key="1">
    <citation type="submission" date="2020-12" db="EMBL/GenBank/DDBJ databases">
        <title>Hymenobacter sp.</title>
        <authorList>
            <person name="Kim M.K."/>
        </authorList>
    </citation>
    <scope>NUCLEOTIDE SEQUENCE [LARGE SCALE GENOMIC DNA]</scope>
    <source>
        <strain evidence="2 3">BT442</strain>
    </source>
</reference>
<comment type="caution">
    <text evidence="2">The sequence shown here is derived from an EMBL/GenBank/DDBJ whole genome shotgun (WGS) entry which is preliminary data.</text>
</comment>
<accession>A0ABS0Q3N8</accession>
<dbReference type="EMBL" id="JAEDAE010000001">
    <property type="protein sequence ID" value="MBH8556914.1"/>
    <property type="molecule type" value="Genomic_DNA"/>
</dbReference>
<dbReference type="RefSeq" id="WP_198074231.1">
    <property type="nucleotide sequence ID" value="NZ_JAEDAE010000001.1"/>
</dbReference>
<organism evidence="2 3">
    <name type="scientific">Hymenobacter negativus</name>
    <dbReference type="NCBI Taxonomy" id="2795026"/>
    <lineage>
        <taxon>Bacteria</taxon>
        <taxon>Pseudomonadati</taxon>
        <taxon>Bacteroidota</taxon>
        <taxon>Cytophagia</taxon>
        <taxon>Cytophagales</taxon>
        <taxon>Hymenobacteraceae</taxon>
        <taxon>Hymenobacter</taxon>
    </lineage>
</organism>
<feature type="transmembrane region" description="Helical" evidence="1">
    <location>
        <begin position="15"/>
        <end position="39"/>
    </location>
</feature>
<keyword evidence="1" id="KW-1133">Transmembrane helix</keyword>
<name>A0ABS0Q3N8_9BACT</name>
<evidence type="ECO:0000313" key="2">
    <source>
        <dbReference type="EMBL" id="MBH8556914.1"/>
    </source>
</evidence>